<proteinExistence type="predicted"/>
<dbReference type="EMBL" id="CAJJDN010000142">
    <property type="protein sequence ID" value="CAD8122993.1"/>
    <property type="molecule type" value="Genomic_DNA"/>
</dbReference>
<evidence type="ECO:0000313" key="2">
    <source>
        <dbReference type="EMBL" id="CAD8122993.1"/>
    </source>
</evidence>
<keyword evidence="1" id="KW-0812">Transmembrane</keyword>
<keyword evidence="1" id="KW-1133">Transmembrane helix</keyword>
<keyword evidence="1" id="KW-0472">Membrane</keyword>
<gene>
    <name evidence="2" type="ORF">PSON_ATCC_30995.1.T1420002</name>
</gene>
<name>A0A8S1R6K4_9CILI</name>
<sequence length="281" mass="33640">MNFRSKVLYIKILKALMLTKQQILVVQCVKEGFIFDFIIGEYFRRQQKILIFVVQDHLSIYMVLKFVLYLHKQILALHLKQQIVRSIILIVYNVYLLQNQDFNVQSVIRICEFNNLRKLLLIYVTQGNDFEEDGYVQLIQNFMMQFLPDQYYQQFTADYLKKIEIKLQKYCSNQCLNCKVDYFSFLCLKCPLYYYKQHIRVELEGQCVTCSNLCQYCQVRNEEEISALQSNFLLQMHNLQLNFLNQLMILNQSSILILPMLNIVLTKIVTQIFLFLVFLIM</sequence>
<comment type="caution">
    <text evidence="2">The sequence shown here is derived from an EMBL/GenBank/DDBJ whole genome shotgun (WGS) entry which is preliminary data.</text>
</comment>
<dbReference type="AlphaFoldDB" id="A0A8S1R6K4"/>
<accession>A0A8S1R6K4</accession>
<keyword evidence="3" id="KW-1185">Reference proteome</keyword>
<organism evidence="2 3">
    <name type="scientific">Paramecium sonneborni</name>
    <dbReference type="NCBI Taxonomy" id="65129"/>
    <lineage>
        <taxon>Eukaryota</taxon>
        <taxon>Sar</taxon>
        <taxon>Alveolata</taxon>
        <taxon>Ciliophora</taxon>
        <taxon>Intramacronucleata</taxon>
        <taxon>Oligohymenophorea</taxon>
        <taxon>Peniculida</taxon>
        <taxon>Parameciidae</taxon>
        <taxon>Paramecium</taxon>
    </lineage>
</organism>
<protein>
    <recommendedName>
        <fullName evidence="4">Transmembrane protein</fullName>
    </recommendedName>
</protein>
<evidence type="ECO:0000313" key="3">
    <source>
        <dbReference type="Proteomes" id="UP000692954"/>
    </source>
</evidence>
<dbReference type="Proteomes" id="UP000692954">
    <property type="component" value="Unassembled WGS sequence"/>
</dbReference>
<feature type="transmembrane region" description="Helical" evidence="1">
    <location>
        <begin position="255"/>
        <end position="280"/>
    </location>
</feature>
<evidence type="ECO:0008006" key="4">
    <source>
        <dbReference type="Google" id="ProtNLM"/>
    </source>
</evidence>
<evidence type="ECO:0000256" key="1">
    <source>
        <dbReference type="SAM" id="Phobius"/>
    </source>
</evidence>
<reference evidence="2" key="1">
    <citation type="submission" date="2021-01" db="EMBL/GenBank/DDBJ databases">
        <authorList>
            <consortium name="Genoscope - CEA"/>
            <person name="William W."/>
        </authorList>
    </citation>
    <scope>NUCLEOTIDE SEQUENCE</scope>
</reference>